<gene>
    <name evidence="2" type="ORF">P154DRAFT_614131</name>
</gene>
<evidence type="ECO:0000259" key="1">
    <source>
        <dbReference type="PROSITE" id="PS50011"/>
    </source>
</evidence>
<dbReference type="AlphaFoldDB" id="A0A6A5X457"/>
<dbReference type="EMBL" id="ML977556">
    <property type="protein sequence ID" value="KAF2007656.1"/>
    <property type="molecule type" value="Genomic_DNA"/>
</dbReference>
<dbReference type="SUPFAM" id="SSF56112">
    <property type="entry name" value="Protein kinase-like (PK-like)"/>
    <property type="match status" value="1"/>
</dbReference>
<dbReference type="GO" id="GO:0005524">
    <property type="term" value="F:ATP binding"/>
    <property type="evidence" value="ECO:0007669"/>
    <property type="project" value="InterPro"/>
</dbReference>
<feature type="domain" description="Protein kinase" evidence="1">
    <location>
        <begin position="145"/>
        <end position="360"/>
    </location>
</feature>
<dbReference type="GO" id="GO:0004672">
    <property type="term" value="F:protein kinase activity"/>
    <property type="evidence" value="ECO:0007669"/>
    <property type="project" value="InterPro"/>
</dbReference>
<evidence type="ECO:0000313" key="3">
    <source>
        <dbReference type="Proteomes" id="UP000799779"/>
    </source>
</evidence>
<keyword evidence="3" id="KW-1185">Reference proteome</keyword>
<accession>A0A6A5X457</accession>
<dbReference type="OrthoDB" id="4062651at2759"/>
<dbReference type="InterPro" id="IPR011009">
    <property type="entry name" value="Kinase-like_dom_sf"/>
</dbReference>
<organism evidence="2 3">
    <name type="scientific">Amniculicola lignicola CBS 123094</name>
    <dbReference type="NCBI Taxonomy" id="1392246"/>
    <lineage>
        <taxon>Eukaryota</taxon>
        <taxon>Fungi</taxon>
        <taxon>Dikarya</taxon>
        <taxon>Ascomycota</taxon>
        <taxon>Pezizomycotina</taxon>
        <taxon>Dothideomycetes</taxon>
        <taxon>Pleosporomycetidae</taxon>
        <taxon>Pleosporales</taxon>
        <taxon>Amniculicolaceae</taxon>
        <taxon>Amniculicola</taxon>
    </lineage>
</organism>
<reference evidence="2" key="1">
    <citation type="journal article" date="2020" name="Stud. Mycol.">
        <title>101 Dothideomycetes genomes: a test case for predicting lifestyles and emergence of pathogens.</title>
        <authorList>
            <person name="Haridas S."/>
            <person name="Albert R."/>
            <person name="Binder M."/>
            <person name="Bloem J."/>
            <person name="Labutti K."/>
            <person name="Salamov A."/>
            <person name="Andreopoulos B."/>
            <person name="Baker S."/>
            <person name="Barry K."/>
            <person name="Bills G."/>
            <person name="Bluhm B."/>
            <person name="Cannon C."/>
            <person name="Castanera R."/>
            <person name="Culley D."/>
            <person name="Daum C."/>
            <person name="Ezra D."/>
            <person name="Gonzalez J."/>
            <person name="Henrissat B."/>
            <person name="Kuo A."/>
            <person name="Liang C."/>
            <person name="Lipzen A."/>
            <person name="Lutzoni F."/>
            <person name="Magnuson J."/>
            <person name="Mondo S."/>
            <person name="Nolan M."/>
            <person name="Ohm R."/>
            <person name="Pangilinan J."/>
            <person name="Park H.-J."/>
            <person name="Ramirez L."/>
            <person name="Alfaro M."/>
            <person name="Sun H."/>
            <person name="Tritt A."/>
            <person name="Yoshinaga Y."/>
            <person name="Zwiers L.-H."/>
            <person name="Turgeon B."/>
            <person name="Goodwin S."/>
            <person name="Spatafora J."/>
            <person name="Crous P."/>
            <person name="Grigoriev I."/>
        </authorList>
    </citation>
    <scope>NUCLEOTIDE SEQUENCE</scope>
    <source>
        <strain evidence="2">CBS 123094</strain>
    </source>
</reference>
<name>A0A6A5X457_9PLEO</name>
<dbReference type="Pfam" id="PF00069">
    <property type="entry name" value="Pkinase"/>
    <property type="match status" value="1"/>
</dbReference>
<dbReference type="InterPro" id="IPR000719">
    <property type="entry name" value="Prot_kinase_dom"/>
</dbReference>
<dbReference type="PROSITE" id="PS50011">
    <property type="entry name" value="PROTEIN_KINASE_DOM"/>
    <property type="match status" value="1"/>
</dbReference>
<protein>
    <recommendedName>
        <fullName evidence="1">Protein kinase domain-containing protein</fullName>
    </recommendedName>
</protein>
<dbReference type="Gene3D" id="1.10.510.10">
    <property type="entry name" value="Transferase(Phosphotransferase) domain 1"/>
    <property type="match status" value="1"/>
</dbReference>
<proteinExistence type="predicted"/>
<evidence type="ECO:0000313" key="2">
    <source>
        <dbReference type="EMBL" id="KAF2007656.1"/>
    </source>
</evidence>
<dbReference type="Proteomes" id="UP000799779">
    <property type="component" value="Unassembled WGS sequence"/>
</dbReference>
<sequence length="360" mass="40468">MSGRPTYEIGATWSSEHNTDVKLNISVGDKHFRIDLFTANFEANPKLLKEYLLHVERSDPMYIPLSLEDSDDDEFVDPLEEFYDWATKPFAALFREIPPLDRDQLYTLQDCLFPKQFVYTLQVAGDELVPVPRDVNPDSRLVGVLLPASKTLNQSTLPVYRPTDIHVRLNDDAVALPTNPRKVYIKGKDVCFFKQILAGDVGMTVTELTTYTKINAAKLSEDVRVSRLLGVVEDEHTSRIVGLLLSYIDCENMTLSCAAQAGERTSHDKWLKQITHSLKELHARQIVWGDAKPDNVLINVHDDACLVDFGGGYTNCWVDKELINTQEGDLQGLQRIAAYLAELSPPTSSQCAVPPARTKF</sequence>